<evidence type="ECO:0000256" key="1">
    <source>
        <dbReference type="ARBA" id="ARBA00022737"/>
    </source>
</evidence>
<dbReference type="Pfam" id="PF13585">
    <property type="entry name" value="CHU_C"/>
    <property type="match status" value="1"/>
</dbReference>
<feature type="compositionally biased region" description="Basic and acidic residues" evidence="2">
    <location>
        <begin position="1906"/>
        <end position="1917"/>
    </location>
</feature>
<keyword evidence="1" id="KW-0677">Repeat</keyword>
<feature type="domain" description="Fibronectin type-III" evidence="3">
    <location>
        <begin position="765"/>
        <end position="861"/>
    </location>
</feature>
<dbReference type="PANTHER" id="PTHR46708">
    <property type="entry name" value="TENASCIN"/>
    <property type="match status" value="1"/>
</dbReference>
<dbReference type="Pfam" id="PF00041">
    <property type="entry name" value="fn3"/>
    <property type="match status" value="2"/>
</dbReference>
<keyword evidence="5" id="KW-1185">Reference proteome</keyword>
<comment type="caution">
    <text evidence="4">The sequence shown here is derived from an EMBL/GenBank/DDBJ whole genome shotgun (WGS) entry which is preliminary data.</text>
</comment>
<dbReference type="InterPro" id="IPR050991">
    <property type="entry name" value="ECM_Regulatory_Proteins"/>
</dbReference>
<organism evidence="4 5">
    <name type="scientific">Myroides indicus</name>
    <dbReference type="NCBI Taxonomy" id="1323422"/>
    <lineage>
        <taxon>Bacteria</taxon>
        <taxon>Pseudomonadati</taxon>
        <taxon>Bacteroidota</taxon>
        <taxon>Flavobacteriia</taxon>
        <taxon>Flavobacteriales</taxon>
        <taxon>Flavobacteriaceae</taxon>
        <taxon>Myroides</taxon>
    </lineage>
</organism>
<dbReference type="RefSeq" id="WP_133712676.1">
    <property type="nucleotide sequence ID" value="NZ_SOAG01000014.1"/>
</dbReference>
<reference evidence="4 5" key="1">
    <citation type="submission" date="2019-03" db="EMBL/GenBank/DDBJ databases">
        <title>Genomic Encyclopedia of Archaeal and Bacterial Type Strains, Phase II (KMG-II): from individual species to whole genera.</title>
        <authorList>
            <person name="Goeker M."/>
        </authorList>
    </citation>
    <scope>NUCLEOTIDE SEQUENCE [LARGE SCALE GENOMIC DNA]</scope>
    <source>
        <strain evidence="4 5">DSM 28213</strain>
    </source>
</reference>
<protein>
    <submittedName>
        <fullName evidence="4">Cleaved adhesin domain-containing protein</fullName>
    </submittedName>
</protein>
<evidence type="ECO:0000313" key="4">
    <source>
        <dbReference type="EMBL" id="TDS57929.1"/>
    </source>
</evidence>
<evidence type="ECO:0000313" key="5">
    <source>
        <dbReference type="Proteomes" id="UP000295215"/>
    </source>
</evidence>
<feature type="domain" description="Fibronectin type-III" evidence="3">
    <location>
        <begin position="1301"/>
        <end position="1396"/>
    </location>
</feature>
<dbReference type="PROSITE" id="PS50853">
    <property type="entry name" value="FN3"/>
    <property type="match status" value="5"/>
</dbReference>
<dbReference type="InterPro" id="IPR036116">
    <property type="entry name" value="FN3_sf"/>
</dbReference>
<name>A0A4R7EW25_9FLAO</name>
<feature type="domain" description="Fibronectin type-III" evidence="3">
    <location>
        <begin position="503"/>
        <end position="598"/>
    </location>
</feature>
<dbReference type="Gene3D" id="2.60.40.10">
    <property type="entry name" value="Immunoglobulins"/>
    <property type="match status" value="6"/>
</dbReference>
<dbReference type="Gene3D" id="2.60.120.200">
    <property type="match status" value="5"/>
</dbReference>
<feature type="domain" description="Fibronectin type-III" evidence="3">
    <location>
        <begin position="1565"/>
        <end position="1658"/>
    </location>
</feature>
<feature type="region of interest" description="Disordered" evidence="2">
    <location>
        <begin position="798"/>
        <end position="828"/>
    </location>
</feature>
<feature type="compositionally biased region" description="Polar residues" evidence="2">
    <location>
        <begin position="805"/>
        <end position="828"/>
    </location>
</feature>
<dbReference type="InterPro" id="IPR013783">
    <property type="entry name" value="Ig-like_fold"/>
</dbReference>
<dbReference type="OrthoDB" id="9792152at2"/>
<accession>A0A4R7EW25</accession>
<gene>
    <name evidence="4" type="ORF">C8P70_11462</name>
</gene>
<dbReference type="NCBIfam" id="NF038133">
    <property type="entry name" value="choice_anch_L"/>
    <property type="match status" value="1"/>
</dbReference>
<feature type="compositionally biased region" description="Polar residues" evidence="2">
    <location>
        <begin position="1349"/>
        <end position="1361"/>
    </location>
</feature>
<evidence type="ECO:0000259" key="3">
    <source>
        <dbReference type="PROSITE" id="PS50853"/>
    </source>
</evidence>
<dbReference type="Pfam" id="PF07675">
    <property type="entry name" value="Cleaved_Adhesin"/>
    <property type="match status" value="5"/>
</dbReference>
<dbReference type="EMBL" id="SOAG01000014">
    <property type="protein sequence ID" value="TDS57929.1"/>
    <property type="molecule type" value="Genomic_DNA"/>
</dbReference>
<evidence type="ECO:0000256" key="2">
    <source>
        <dbReference type="SAM" id="MobiDB-lite"/>
    </source>
</evidence>
<feature type="domain" description="Fibronectin type-III" evidence="3">
    <location>
        <begin position="242"/>
        <end position="335"/>
    </location>
</feature>
<dbReference type="SUPFAM" id="SSF49265">
    <property type="entry name" value="Fibronectin type III"/>
    <property type="match status" value="5"/>
</dbReference>
<feature type="compositionally biased region" description="Low complexity" evidence="2">
    <location>
        <begin position="1339"/>
        <end position="1348"/>
    </location>
</feature>
<feature type="region of interest" description="Disordered" evidence="2">
    <location>
        <begin position="1339"/>
        <end position="1361"/>
    </location>
</feature>
<dbReference type="CDD" id="cd00063">
    <property type="entry name" value="FN3"/>
    <property type="match status" value="4"/>
</dbReference>
<dbReference type="InterPro" id="IPR011628">
    <property type="entry name" value="Cleaved_adhesin"/>
</dbReference>
<dbReference type="InterPro" id="IPR003961">
    <property type="entry name" value="FN3_dom"/>
</dbReference>
<dbReference type="PANTHER" id="PTHR46708:SF11">
    <property type="entry name" value="RECEPTOR-TYPE TYROSINE-PROTEIN PHOSPHATASE ETA-LIKE"/>
    <property type="match status" value="1"/>
</dbReference>
<dbReference type="InterPro" id="IPR049804">
    <property type="entry name" value="Choice_anch_L"/>
</dbReference>
<dbReference type="NCBIfam" id="NF038128">
    <property type="entry name" value="choice_anch_J"/>
    <property type="match status" value="5"/>
</dbReference>
<dbReference type="SMART" id="SM00060">
    <property type="entry name" value="FN3"/>
    <property type="match status" value="6"/>
</dbReference>
<feature type="region of interest" description="Disordered" evidence="2">
    <location>
        <begin position="1890"/>
        <end position="1917"/>
    </location>
</feature>
<sequence>MSKFTKIATSTLLLICSVLIFAINKEYDMGRLLFDIYNKKEKVFEASKEGLDNATKLNIASSAANVLFEDDFEGTTSKWTFANESNAWYIGSAVKNGGTKSLYISDDKGTSNNYSTGTSVSFAVSDDISIPSTVSDVALIFDYRVEGEGSGSFIYDYLEVWIVEDTFSPTAGTKLTTTDGILVGGPYTQQSSWQTETLIVDLSSYAGKKIKIVCQWANDSIIFYPPAAAIDNVELSSITCSGPKDMVISGIGTASATATWSGPTGSAVTEYELYLGTDSAKPDSSSSLISVNNTNTYNFTGLTPAEHYYVWYRSVCSSTDQSYWVGPVKFATQCTALTIPFWEGFNTDSTTIDCWSIVDGNNDSTSTTGDNIWKPYTISPIEGDQMMYFYGSSAGAPHDDWLISPAFTLDATKIYKLTYTYKTTTTYDNDFEVLLSENGTGTSDFTTTLLTKKGHSSSTEEGETLFLGGISGDVNIAWHVTTPSSATYVYLDDVTLVEVDCADPMNLDVKDIEPDKATILWEDDFNSSWEYVVQEEGEGYPGGAGTASTADEVTVTQDNSGANLSDNTEYEFYVRAKCADGTFGDWIGPFVFRTTCAPVAWPFTEDFETTSTTVNCWTVVDGNGDGTSTSNQWELYSSTTYAYEGTYSMRFYGTSGKTHDDWLVSPTIEMDAADIYQLTYYYRTNASYDNEFEVKVSTNGTDPSEFTTTLLASDTYKNEDYEKKILYITGVDGDANIGWHVTSDNTSTYVYLDLITLEKVDCIGPEDDIAISDLETDRATFNWTDTLNSEWETYVQPAGGGEPTGSGTLTSTKPVTVTRTNGTGSGNLQPNTEYEFWVRSTCGAGKNSGWIGPFTFRTPCDVQTLPFWEGFNTTSPTIDCWVTVDVNDDATSPTGSNLWRRYTVSPYEGDQMMYFYGTSTAAPHDDWLISPTFTVDSTKYYKLLYHYKTSTTYQNDFEVALSNNGQDPSELTKVLLTKNGHSDSNWEEEKIIIGGENGDINIGWHVTTPDSGTYLYIDNVFLEEIDCPEPMNLGSKDEEEEKATIYWEDNFGSDWEYIIQKSGGPTPLPTITGTATTKTEVVVDEDKNGDSLTSNTEYEFYVRTNCANGVDGEWSGPYKFKTACGIFTTPFWEGFNGSSTTIDCWTIIDGNDDSTSPTGNNIWHTSTTNYEGGQSMYFYGSQSADSLRPHDDWLISPTITFETGKTYRLKYHYRTSTTATYDYEFEVLLSDSGTDTDKFTTTVVPKNKYDPSTEWEEEYVFISGASGDVNIAWHVTSETNYTYLYIDNVFIEEVIGCREPLPSTMGVKDIEKDEATIFWDDEFGATDWEYYVQEAGGAAPSGSGTATTNKENTVTQDASGTTLEPNTEYEFYVRTDCGNGEFSIWQGPYQFITACDIYTTPFWEGFNDADKTYRCWTIIDGNGDSTSPTGSNIWRIYNTASGVYEGDQSMYFYGSTGTHDDWLISPTIDMNTGTYVLKYRYKNIASTSYSSSMEILLSSDGVDTTKFTTTILPTEVYQEGDWKEKVVFFTGVPGDVNLAWHVNSTGTTYFYLDDVTLKEVETCPEPYYVTVTGQTTTTIDIEWEQDGGATSWEVIVVDYGEDETATPVQTATVTGSPSTTITGLDEGKAYTIYVRAKCTGGNDNSDWSTPTEGGTEVGASDECSGAMNIPVNDGTECEKTVSGALLGPTESSVDPNIIPTCNDFIRNDVWFEFTATSDIHMLEVLDLVALPSTTLSPTLYISIYDQSCTAMVGGNPPIACYTVTATGEKTRILRDLTPGQQYYVRIGNYERTDDQPDFIFKLCLTTSDKGFLDISPSGEDYTAEELVKDVLVDSDCDLVSDVNYKVADGSPATLDVNTLGYFSRKDSVDFPFDEGIVLSTGEIEYVAGPFRGGTTAPGGDSNARGDNPHRWNGDKDLNDAIADAGGTSVGGGSMRSTELEFDFIPVKDSIHFEYLFASNSYDQSCTTAGCNNGAMFAAWLIDLTTGEGINLAKIPDTETPIALNTILDAVKSGKDIASGCTDVNVEYYWKHYSPGGVGADSPLDAAVDYAGLTKEMQSQTVHVVPGRKYHIKLAVMDFCTTKAHTSAVFFNAGSFDLGDLDLGDDLLVEDGNALCGGECVTIKSGLGGDEEIDVDVEIQWYKDGEEIPGATESEYEACESGTYKVVGRYPTINCEVVGEKVIEIYPAISQVVHTPAELEMCRFSLNERVLDLSAVEADMFADVDREDYTTAYYLTEEDASEGSEDTIDETAYVVEGEEDLSVYIRIEDTRTGCHEVFILRIKVEQGAMPGKPTDVKVCAEYTFPDVDGDQYYYTEPGAEGKEYKVGDILSEPGEHTIYLLQMNTEEGCYEETSFIVDITAPVTADVFEDQTLSCELYDLKPLSEHNSYYTEPGGPEGSGIELQVGMLIPMAQTIYVYASSDDGLCTDESSFTITYEDCPIPRGISPNGDGKNDTFDLSVHGVEDIKIYNRWGTEVYSHGTGYTDEWYGQNKDGKQLPDGTYYYVIHAHGKMRTGWVQINK</sequence>
<proteinExistence type="predicted"/>
<dbReference type="Proteomes" id="UP000295215">
    <property type="component" value="Unassembled WGS sequence"/>
</dbReference>